<evidence type="ECO:0000313" key="1">
    <source>
        <dbReference type="EMBL" id="MBK1869806.1"/>
    </source>
</evidence>
<dbReference type="Proteomes" id="UP000616151">
    <property type="component" value="Unassembled WGS sequence"/>
</dbReference>
<name>A0ACC5RAT2_9HYPH</name>
<keyword evidence="2" id="KW-1185">Reference proteome</keyword>
<comment type="caution">
    <text evidence="1">The sequence shown here is derived from an EMBL/GenBank/DDBJ whole genome shotgun (WGS) entry which is preliminary data.</text>
</comment>
<reference evidence="1" key="1">
    <citation type="submission" date="2021-01" db="EMBL/GenBank/DDBJ databases">
        <authorList>
            <person name="Sun Q."/>
        </authorList>
    </citation>
    <scope>NUCLEOTIDE SEQUENCE</scope>
    <source>
        <strain evidence="1">YIM B02566</strain>
    </source>
</reference>
<evidence type="ECO:0000313" key="2">
    <source>
        <dbReference type="Proteomes" id="UP000616151"/>
    </source>
</evidence>
<proteinExistence type="predicted"/>
<sequence length="270" mass="29536">MNNMKNATSRPKSRNSFANLIGRKPVRSTGLASGGLHATVLNQIGQRIVRGDFVPGDPLPNADDWSAAQGVSRTVLREVIKVLAGKGLIESRPKTGTKVRPRSQWNFLDPDVLAWRYASAGSGEDVRSLFELRRAIEPMAAGLAAERATPEQVAELEAVLVEMEEAADDSERFAEPDLVYHQSILRMTGNELIGSLAALIETALVTSFRLTNDLPEGQRPSVPLHREVVRKIAARDTEGARSAMLTLIDKAEEDVRHILASRQTRQANGE</sequence>
<dbReference type="EMBL" id="JAENHL010000008">
    <property type="protein sequence ID" value="MBK1869806.1"/>
    <property type="molecule type" value="Genomic_DNA"/>
</dbReference>
<protein>
    <submittedName>
        <fullName evidence="1">FadR family transcriptional regulator</fullName>
    </submittedName>
</protein>
<organism evidence="1 2">
    <name type="scientific">Taklimakanibacter albus</name>
    <dbReference type="NCBI Taxonomy" id="2800327"/>
    <lineage>
        <taxon>Bacteria</taxon>
        <taxon>Pseudomonadati</taxon>
        <taxon>Pseudomonadota</taxon>
        <taxon>Alphaproteobacteria</taxon>
        <taxon>Hyphomicrobiales</taxon>
        <taxon>Aestuariivirgaceae</taxon>
        <taxon>Taklimakanibacter</taxon>
    </lineage>
</organism>
<gene>
    <name evidence="1" type="ORF">JHL16_25815</name>
</gene>
<accession>A0ACC5RAT2</accession>